<dbReference type="OrthoDB" id="8834at2157"/>
<gene>
    <name evidence="2" type="ORF">NVIE_014510</name>
</gene>
<sequence length="207" mass="23754">MSAEKAAASYRPVKFIDRMEGNNNHIVLLYDNPEYADLMIARYLLNGLEKGESCIFFTPDEPETIEGRLSAQGIDVDSYKRTDSLRIHRIERSDEGKLDALGTLKRIGKESTIGMKPPYRFVGRTITDIESKEGMQLGLALEKTAHEHFEEFGCSQMCYYDISRIEQSRRDEWIKGLLKSHHHVIYASEPDKAVAFETMLLEDENEE</sequence>
<evidence type="ECO:0000259" key="1">
    <source>
        <dbReference type="Pfam" id="PF14417"/>
    </source>
</evidence>
<dbReference type="AlphaFoldDB" id="A0A060HR79"/>
<protein>
    <recommendedName>
        <fullName evidence="1">MEDS domain-containing protein</fullName>
    </recommendedName>
</protein>
<dbReference type="GeneID" id="74946715"/>
<dbReference type="HOGENOM" id="CLU_1307773_0_0_2"/>
<keyword evidence="3" id="KW-1185">Reference proteome</keyword>
<reference evidence="2 3" key="1">
    <citation type="journal article" date="2014" name="Int. J. Syst. Evol. Microbiol.">
        <title>Nitrososphaera viennensis gen. nov., sp. nov., an aerobic and mesophilic, ammonia-oxidizing archaeon from soil and a member of the archaeal phylum Thaumarchaeota.</title>
        <authorList>
            <person name="Stieglmeier M."/>
            <person name="Klingl A."/>
            <person name="Alves R.J."/>
            <person name="Rittmann S.K."/>
            <person name="Melcher M."/>
            <person name="Leisch N."/>
            <person name="Schleper C."/>
        </authorList>
    </citation>
    <scope>NUCLEOTIDE SEQUENCE [LARGE SCALE GENOMIC DNA]</scope>
    <source>
        <strain evidence="2">EN76</strain>
    </source>
</reference>
<dbReference type="KEGG" id="nvn:NVIE_014510"/>
<dbReference type="Pfam" id="PF14417">
    <property type="entry name" value="MEDS"/>
    <property type="match status" value="1"/>
</dbReference>
<evidence type="ECO:0000313" key="3">
    <source>
        <dbReference type="Proteomes" id="UP000027093"/>
    </source>
</evidence>
<dbReference type="STRING" id="926571.NVIE_014510"/>
<dbReference type="InterPro" id="IPR025847">
    <property type="entry name" value="MEDS_domain"/>
</dbReference>
<dbReference type="RefSeq" id="WP_075054646.1">
    <property type="nucleotide sequence ID" value="NZ_CP007536.1"/>
</dbReference>
<evidence type="ECO:0000313" key="2">
    <source>
        <dbReference type="EMBL" id="AIC15692.1"/>
    </source>
</evidence>
<dbReference type="EMBL" id="CP007536">
    <property type="protein sequence ID" value="AIC15692.1"/>
    <property type="molecule type" value="Genomic_DNA"/>
</dbReference>
<feature type="domain" description="MEDS" evidence="1">
    <location>
        <begin position="25"/>
        <end position="171"/>
    </location>
</feature>
<name>A0A060HR79_9ARCH</name>
<organism evidence="2 3">
    <name type="scientific">Nitrososphaera viennensis EN76</name>
    <dbReference type="NCBI Taxonomy" id="926571"/>
    <lineage>
        <taxon>Archaea</taxon>
        <taxon>Nitrososphaerota</taxon>
        <taxon>Nitrososphaeria</taxon>
        <taxon>Nitrososphaerales</taxon>
        <taxon>Nitrososphaeraceae</taxon>
        <taxon>Nitrososphaera</taxon>
    </lineage>
</organism>
<accession>A0A060HR79</accession>
<proteinExistence type="predicted"/>
<dbReference type="Proteomes" id="UP000027093">
    <property type="component" value="Chromosome"/>
</dbReference>